<evidence type="ECO:0000313" key="1">
    <source>
        <dbReference type="EMBL" id="KAL0472715.1"/>
    </source>
</evidence>
<proteinExistence type="predicted"/>
<name>A0ABR3DJ51_NEUIN</name>
<protein>
    <submittedName>
        <fullName evidence="1">Uncharacterized protein</fullName>
    </submittedName>
</protein>
<accession>A0ABR3DJ51</accession>
<evidence type="ECO:0000313" key="2">
    <source>
        <dbReference type="Proteomes" id="UP001451303"/>
    </source>
</evidence>
<gene>
    <name evidence="1" type="ORF">QR685DRAFT_436623</name>
</gene>
<sequence length="60" mass="6794">MNCSGSNPETGAGYVRGTWGSSAQVYRDTRYYPTIFPGFPKMGWDKGQGRLITWTEDELR</sequence>
<organism evidence="1 2">
    <name type="scientific">Neurospora intermedia</name>
    <dbReference type="NCBI Taxonomy" id="5142"/>
    <lineage>
        <taxon>Eukaryota</taxon>
        <taxon>Fungi</taxon>
        <taxon>Dikarya</taxon>
        <taxon>Ascomycota</taxon>
        <taxon>Pezizomycotina</taxon>
        <taxon>Sordariomycetes</taxon>
        <taxon>Sordariomycetidae</taxon>
        <taxon>Sordariales</taxon>
        <taxon>Sordariaceae</taxon>
        <taxon>Neurospora</taxon>
    </lineage>
</organism>
<keyword evidence="2" id="KW-1185">Reference proteome</keyword>
<reference evidence="1 2" key="1">
    <citation type="submission" date="2023-09" db="EMBL/GenBank/DDBJ databases">
        <title>Multi-omics analysis of a traditional fermented food reveals byproduct-associated fungal strains for waste-to-food upcycling.</title>
        <authorList>
            <consortium name="Lawrence Berkeley National Laboratory"/>
            <person name="Rekdal V.M."/>
            <person name="Villalobos-Escobedo J.M."/>
            <person name="Rodriguez-Valeron N."/>
            <person name="Garcia M.O."/>
            <person name="Vasquez D.P."/>
            <person name="Damayanti I."/>
            <person name="Sorensen P.M."/>
            <person name="Baidoo E.E."/>
            <person name="De Carvalho A.C."/>
            <person name="Riley R."/>
            <person name="Lipzen A."/>
            <person name="He G."/>
            <person name="Yan M."/>
            <person name="Haridas S."/>
            <person name="Daum C."/>
            <person name="Yoshinaga Y."/>
            <person name="Ng V."/>
            <person name="Grigoriev I.V."/>
            <person name="Munk R."/>
            <person name="Nuraida L."/>
            <person name="Wijaya C.H."/>
            <person name="Morales P.-C."/>
            <person name="Keasling J.D."/>
        </authorList>
    </citation>
    <scope>NUCLEOTIDE SEQUENCE [LARGE SCALE GENOMIC DNA]</scope>
    <source>
        <strain evidence="1 2">FGSC 2613</strain>
    </source>
</reference>
<dbReference type="EMBL" id="JAVLET010000002">
    <property type="protein sequence ID" value="KAL0472715.1"/>
    <property type="molecule type" value="Genomic_DNA"/>
</dbReference>
<dbReference type="Proteomes" id="UP001451303">
    <property type="component" value="Unassembled WGS sequence"/>
</dbReference>
<comment type="caution">
    <text evidence="1">The sequence shown here is derived from an EMBL/GenBank/DDBJ whole genome shotgun (WGS) entry which is preliminary data.</text>
</comment>